<dbReference type="InterPro" id="IPR002018">
    <property type="entry name" value="CarbesteraseB"/>
</dbReference>
<dbReference type="EMBL" id="MVBO01000090">
    <property type="protein sequence ID" value="OZJ03345.1"/>
    <property type="molecule type" value="Genomic_DNA"/>
</dbReference>
<dbReference type="InterPro" id="IPR019826">
    <property type="entry name" value="Carboxylesterase_B_AS"/>
</dbReference>
<dbReference type="EC" id="3.1.1.-" evidence="3"/>
<dbReference type="PANTHER" id="PTHR43142">
    <property type="entry name" value="CARBOXYLIC ESTER HYDROLASE"/>
    <property type="match status" value="1"/>
</dbReference>
<dbReference type="InterPro" id="IPR019819">
    <property type="entry name" value="Carboxylesterase_B_CS"/>
</dbReference>
<proteinExistence type="inferred from homology"/>
<dbReference type="Pfam" id="PF00135">
    <property type="entry name" value="COesterase"/>
    <property type="match status" value="1"/>
</dbReference>
<protein>
    <recommendedName>
        <fullName evidence="3">Carboxylic ester hydrolase</fullName>
        <ecNumber evidence="3">3.1.1.-</ecNumber>
    </recommendedName>
</protein>
<dbReference type="OrthoDB" id="408631at2759"/>
<accession>A0A261XY98</accession>
<evidence type="ECO:0000256" key="2">
    <source>
        <dbReference type="ARBA" id="ARBA00022801"/>
    </source>
</evidence>
<dbReference type="GO" id="GO:0016787">
    <property type="term" value="F:hydrolase activity"/>
    <property type="evidence" value="ECO:0007669"/>
    <property type="project" value="UniProtKB-KW"/>
</dbReference>
<evidence type="ECO:0000313" key="6">
    <source>
        <dbReference type="Proteomes" id="UP000242875"/>
    </source>
</evidence>
<evidence type="ECO:0000256" key="3">
    <source>
        <dbReference type="RuleBase" id="RU361235"/>
    </source>
</evidence>
<comment type="similarity">
    <text evidence="1 3">Belongs to the type-B carboxylesterase/lipase family.</text>
</comment>
<feature type="chain" id="PRO_5011835624" description="Carboxylic ester hydrolase" evidence="3">
    <location>
        <begin position="19"/>
        <end position="665"/>
    </location>
</feature>
<dbReference type="SUPFAM" id="SSF53474">
    <property type="entry name" value="alpha/beta-Hydrolases"/>
    <property type="match status" value="1"/>
</dbReference>
<feature type="domain" description="Carboxylesterase type B" evidence="4">
    <location>
        <begin position="174"/>
        <end position="632"/>
    </location>
</feature>
<evidence type="ECO:0000259" key="4">
    <source>
        <dbReference type="Pfam" id="PF00135"/>
    </source>
</evidence>
<evidence type="ECO:0000313" key="5">
    <source>
        <dbReference type="EMBL" id="OZJ03345.1"/>
    </source>
</evidence>
<dbReference type="PROSITE" id="PS00941">
    <property type="entry name" value="CARBOXYLESTERASE_B_2"/>
    <property type="match status" value="1"/>
</dbReference>
<dbReference type="PROSITE" id="PS00122">
    <property type="entry name" value="CARBOXYLESTERASE_B_1"/>
    <property type="match status" value="1"/>
</dbReference>
<name>A0A261XY98_9FUNG</name>
<keyword evidence="6" id="KW-1185">Reference proteome</keyword>
<sequence length="665" mass="73016">MRALHSILLFGWACLGLSAPFPSPPSPITLGTDLTILINDDVLGQQSPSADSAVILLDPITASSAASVCAALGENLWSPELQTSSIQPNLDYITYEKKYPKNQRYWIAPSGNQQRAIDGSGNVASVNGNPKLPALCTQSAPFSIPTANTSARWQVTVETNNQYITGYRDRLSFRFFNIRYAPLPLRFTYSTLYNGHGEQYSALQPGPQCVQSSGGSEDCLFLNVWTPYLPNGKTFVSGTGKDPTFDGQHLAARGDAVVVTINYRLSTLGFLALPDGKTNGNFGLADQIVALEWVQKNIENFGGDPSRVMIFGQSAGAGSARALLASQKARGLFAAAVPMSNLGGLNFGTTYSKYYTIEQDYELYGTKILNETNCSSTDSPLDCLRQVDALTLVSLPTVASYLVVDGTYLLSDELELRKGSPSNPVHVMMGLMRDDGAPFIAYPTTTNVTQALDVDNFPGQQIVASGLFTEPSGPNATLNVFNVTTRVTTDGEFRCIDQSTAYVASMNNIFLPDIYFYMFNRSYQIPNWSPNAPTCDAPITPEFPYGDPSQEYFKCHSGELMYVFGSLDRLSQPLRDNDDLPFMQFIIDTWASYARSYNPNPDPAFLQARGFTNSSNELEMAGQWQPINTGKVTMRQLQWPSFQTDFIELQQCNSLGFPLSYYMTN</sequence>
<reference evidence="5 6" key="1">
    <citation type="journal article" date="2017" name="Mycologia">
        <title>Bifiguratus adelaidae, gen. et sp. nov., a new member of Mucoromycotina in endophytic and soil-dwelling habitats.</title>
        <authorList>
            <person name="Torres-Cruz T.J."/>
            <person name="Billingsley Tobias T.L."/>
            <person name="Almatruk M."/>
            <person name="Hesse C."/>
            <person name="Kuske C.R."/>
            <person name="Desiro A."/>
            <person name="Benucci G.M."/>
            <person name="Bonito G."/>
            <person name="Stajich J.E."/>
            <person name="Dunlap C."/>
            <person name="Arnold A.E."/>
            <person name="Porras-Alfaro A."/>
        </authorList>
    </citation>
    <scope>NUCLEOTIDE SEQUENCE [LARGE SCALE GENOMIC DNA]</scope>
    <source>
        <strain evidence="5 6">AZ0501</strain>
    </source>
</reference>
<feature type="signal peptide" evidence="3">
    <location>
        <begin position="1"/>
        <end position="18"/>
    </location>
</feature>
<dbReference type="AlphaFoldDB" id="A0A261XY98"/>
<keyword evidence="2 3" id="KW-0378">Hydrolase</keyword>
<gene>
    <name evidence="5" type="ORF">BZG36_04204</name>
</gene>
<organism evidence="5 6">
    <name type="scientific">Bifiguratus adelaidae</name>
    <dbReference type="NCBI Taxonomy" id="1938954"/>
    <lineage>
        <taxon>Eukaryota</taxon>
        <taxon>Fungi</taxon>
        <taxon>Fungi incertae sedis</taxon>
        <taxon>Mucoromycota</taxon>
        <taxon>Mucoromycotina</taxon>
        <taxon>Endogonomycetes</taxon>
        <taxon>Endogonales</taxon>
        <taxon>Endogonales incertae sedis</taxon>
        <taxon>Bifiguratus</taxon>
    </lineage>
</organism>
<dbReference type="PANTHER" id="PTHR43142:SF3">
    <property type="entry name" value="PUTATIVE (AFU_ORTHOLOGUE AFUA_3G09070)-RELATED"/>
    <property type="match status" value="1"/>
</dbReference>
<keyword evidence="3" id="KW-0732">Signal</keyword>
<dbReference type="InterPro" id="IPR029058">
    <property type="entry name" value="AB_hydrolase_fold"/>
</dbReference>
<comment type="caution">
    <text evidence="5">The sequence shown here is derived from an EMBL/GenBank/DDBJ whole genome shotgun (WGS) entry which is preliminary data.</text>
</comment>
<evidence type="ECO:0000256" key="1">
    <source>
        <dbReference type="ARBA" id="ARBA00005964"/>
    </source>
</evidence>
<dbReference type="Proteomes" id="UP000242875">
    <property type="component" value="Unassembled WGS sequence"/>
</dbReference>
<dbReference type="Gene3D" id="3.40.50.1820">
    <property type="entry name" value="alpha/beta hydrolase"/>
    <property type="match status" value="1"/>
</dbReference>